<organism evidence="1">
    <name type="scientific">Spongospora subterranea</name>
    <dbReference type="NCBI Taxonomy" id="70186"/>
    <lineage>
        <taxon>Eukaryota</taxon>
        <taxon>Sar</taxon>
        <taxon>Rhizaria</taxon>
        <taxon>Endomyxa</taxon>
        <taxon>Phytomyxea</taxon>
        <taxon>Plasmodiophorida</taxon>
        <taxon>Plasmodiophoridae</taxon>
        <taxon>Spongospora</taxon>
    </lineage>
</organism>
<dbReference type="AlphaFoldDB" id="A0A0H5QQQ2"/>
<feature type="non-terminal residue" evidence="1">
    <location>
        <position position="1"/>
    </location>
</feature>
<dbReference type="EMBL" id="HACM01003921">
    <property type="protein sequence ID" value="CRZ04363.1"/>
    <property type="molecule type" value="Transcribed_RNA"/>
</dbReference>
<accession>A0A0H5QQQ2</accession>
<sequence>IRRLRKKRQYKFQTKFKARKFIYGKTTYPQNSLNTAITNTRFHNLLPPNFRSIPDLKVLGLGAKYIPKAAEPPSSIYQDAIADTIQRLKIHDGIRSEKTFLQNRNEFESS</sequence>
<proteinExistence type="predicted"/>
<protein>
    <submittedName>
        <fullName evidence="1">Uncharacterized protein</fullName>
    </submittedName>
</protein>
<reference evidence="1" key="1">
    <citation type="submission" date="2015-04" db="EMBL/GenBank/DDBJ databases">
        <title>The genome sequence of the plant pathogenic Rhizarian Plasmodiophora brassicae reveals insights in its biotrophic life cycle and the origin of chitin synthesis.</title>
        <authorList>
            <person name="Schwelm A."/>
            <person name="Fogelqvist J."/>
            <person name="Knaust A."/>
            <person name="Julke S."/>
            <person name="Lilja T."/>
            <person name="Dhandapani V."/>
            <person name="Bonilla-Rosso G."/>
            <person name="Karlsson M."/>
            <person name="Shevchenko A."/>
            <person name="Choi S.R."/>
            <person name="Kim H.G."/>
            <person name="Park J.Y."/>
            <person name="Lim Y.P."/>
            <person name="Ludwig-Muller J."/>
            <person name="Dixelius C."/>
        </authorList>
    </citation>
    <scope>NUCLEOTIDE SEQUENCE</scope>
    <source>
        <tissue evidence="1">Potato root galls</tissue>
    </source>
</reference>
<evidence type="ECO:0000313" key="1">
    <source>
        <dbReference type="EMBL" id="CRZ04363.1"/>
    </source>
</evidence>
<name>A0A0H5QQQ2_9EUKA</name>